<dbReference type="EMBL" id="CP023699">
    <property type="protein sequence ID" value="QEU89844.1"/>
    <property type="molecule type" value="Genomic_DNA"/>
</dbReference>
<dbReference type="AlphaFoldDB" id="A0A5J6G5I4"/>
<dbReference type="KEGG" id="ska:CP970_01805"/>
<keyword evidence="1" id="KW-0732">Signal</keyword>
<reference evidence="2 3" key="1">
    <citation type="submission" date="2017-09" db="EMBL/GenBank/DDBJ databases">
        <authorList>
            <person name="Lee N."/>
            <person name="Cho B.-K."/>
        </authorList>
    </citation>
    <scope>NUCLEOTIDE SEQUENCE [LARGE SCALE GENOMIC DNA]</scope>
    <source>
        <strain evidence="2 3">ATCC 12853</strain>
    </source>
</reference>
<accession>A0A5J6G5I4</accession>
<name>A0A5J6G5I4_STRKN</name>
<feature type="chain" id="PRO_5023848327" description="DUF320 domain-containing protein" evidence="1">
    <location>
        <begin position="28"/>
        <end position="88"/>
    </location>
</feature>
<evidence type="ECO:0000313" key="3">
    <source>
        <dbReference type="Proteomes" id="UP000325529"/>
    </source>
</evidence>
<dbReference type="Proteomes" id="UP000325529">
    <property type="component" value="Chromosome"/>
</dbReference>
<evidence type="ECO:0000256" key="1">
    <source>
        <dbReference type="SAM" id="SignalP"/>
    </source>
</evidence>
<proteinExistence type="predicted"/>
<dbReference type="PROSITE" id="PS51257">
    <property type="entry name" value="PROKAR_LIPOPROTEIN"/>
    <property type="match status" value="1"/>
</dbReference>
<evidence type="ECO:0008006" key="4">
    <source>
        <dbReference type="Google" id="ProtNLM"/>
    </source>
</evidence>
<organism evidence="2 3">
    <name type="scientific">Streptomyces kanamyceticus</name>
    <dbReference type="NCBI Taxonomy" id="1967"/>
    <lineage>
        <taxon>Bacteria</taxon>
        <taxon>Bacillati</taxon>
        <taxon>Actinomycetota</taxon>
        <taxon>Actinomycetes</taxon>
        <taxon>Kitasatosporales</taxon>
        <taxon>Streptomycetaceae</taxon>
        <taxon>Streptomyces</taxon>
    </lineage>
</organism>
<gene>
    <name evidence="2" type="ORF">CP970_01805</name>
</gene>
<dbReference type="RefSeq" id="WP_055546436.1">
    <property type="nucleotide sequence ID" value="NZ_CP023699.1"/>
</dbReference>
<sequence length="88" mass="9193">MHRPTSSVFITAALSAACAALCTPAHADVNRNNDNVSVNCGASVISYGIGQNCHENELGKQTIRKKDTHDSDLIGFLKVSAPPSVKAG</sequence>
<evidence type="ECO:0000313" key="2">
    <source>
        <dbReference type="EMBL" id="QEU89844.1"/>
    </source>
</evidence>
<protein>
    <recommendedName>
        <fullName evidence="4">DUF320 domain-containing protein</fullName>
    </recommendedName>
</protein>
<feature type="signal peptide" evidence="1">
    <location>
        <begin position="1"/>
        <end position="27"/>
    </location>
</feature>
<keyword evidence="3" id="KW-1185">Reference proteome</keyword>